<evidence type="ECO:0000313" key="1">
    <source>
        <dbReference type="EMBL" id="TXL73036.1"/>
    </source>
</evidence>
<accession>A0A5C8PII5</accession>
<evidence type="ECO:0000313" key="2">
    <source>
        <dbReference type="Proteomes" id="UP000321638"/>
    </source>
</evidence>
<reference evidence="1 2" key="1">
    <citation type="submission" date="2019-06" db="EMBL/GenBank/DDBJ databases">
        <title>New taxonomy in bacterial strain CC-CFT640, isolated from vineyard.</title>
        <authorList>
            <person name="Lin S.-Y."/>
            <person name="Tsai C.-F."/>
            <person name="Young C.-C."/>
        </authorList>
    </citation>
    <scope>NUCLEOTIDE SEQUENCE [LARGE SCALE GENOMIC DNA]</scope>
    <source>
        <strain evidence="1 2">CC-CFT640</strain>
    </source>
</reference>
<keyword evidence="2" id="KW-1185">Reference proteome</keyword>
<name>A0A5C8PII5_9HYPH</name>
<dbReference type="RefSeq" id="WP_178133711.1">
    <property type="nucleotide sequence ID" value="NZ_VDUZ01000028.1"/>
</dbReference>
<dbReference type="Proteomes" id="UP000321638">
    <property type="component" value="Unassembled WGS sequence"/>
</dbReference>
<organism evidence="1 2">
    <name type="scientific">Vineibacter terrae</name>
    <dbReference type="NCBI Taxonomy" id="2586908"/>
    <lineage>
        <taxon>Bacteria</taxon>
        <taxon>Pseudomonadati</taxon>
        <taxon>Pseudomonadota</taxon>
        <taxon>Alphaproteobacteria</taxon>
        <taxon>Hyphomicrobiales</taxon>
        <taxon>Vineibacter</taxon>
    </lineage>
</organism>
<proteinExistence type="predicted"/>
<comment type="caution">
    <text evidence="1">The sequence shown here is derived from an EMBL/GenBank/DDBJ whole genome shotgun (WGS) entry which is preliminary data.</text>
</comment>
<dbReference type="AlphaFoldDB" id="A0A5C8PII5"/>
<protein>
    <submittedName>
        <fullName evidence="1">Uncharacterized protein</fullName>
    </submittedName>
</protein>
<sequence>MPAAPEMADRYDYLAPRLRLFVSLDIQGSTSFKYASDNVETWLPIIHWFYIETQSTVERSWLKIAQRLRHDVPAAEPGPEPVFWKSAGDELLFVKEITHPLQCLSAVLAFKDVLVQQNDAILRRSEGRLKLKATAWLGGFPNLNKEIPLVGSYADAYGDDAIVQDAIVQNTMVQIARLDQGTLPHQRDFVGPSIDLGFRLAELATPRRFVVSVELAYVLADMMVRNDLIDRVNLQVDEGQVLKGILNDKEYPVIWVDALSHRSPRSSLERLMSRTSCNAEALRDMCGHFIAEAPILVMPYIVVADRCVYGTVPPEHSEKLATIRRRISQEMGKEEQFVHDQAAAAGSGSLDLELSKNLEEQAAKVRGRQLGDDRAPDDKEA</sequence>
<dbReference type="EMBL" id="VDUZ01000028">
    <property type="protein sequence ID" value="TXL73036.1"/>
    <property type="molecule type" value="Genomic_DNA"/>
</dbReference>
<gene>
    <name evidence="1" type="ORF">FHP25_22845</name>
</gene>